<dbReference type="EMBL" id="JAMZIH010008619">
    <property type="protein sequence ID" value="KAJ1671723.1"/>
    <property type="molecule type" value="Genomic_DNA"/>
</dbReference>
<evidence type="ECO:0000313" key="2">
    <source>
        <dbReference type="Proteomes" id="UP001145114"/>
    </source>
</evidence>
<evidence type="ECO:0000313" key="1">
    <source>
        <dbReference type="EMBL" id="KAJ1671723.1"/>
    </source>
</evidence>
<comment type="caution">
    <text evidence="1">The sequence shown here is derived from an EMBL/GenBank/DDBJ whole genome shotgun (WGS) entry which is preliminary data.</text>
</comment>
<gene>
    <name evidence="1" type="primary">LYS9_2</name>
    <name evidence="1" type="ORF">EV182_007478</name>
</gene>
<sequence length="54" mass="5609">MAKTVGVPCGIATQLILDGKITTKGVIAPLTPDLYEPLIDLIEAEAIGCEEAVI</sequence>
<accession>A0ACC1HEB4</accession>
<proteinExistence type="predicted"/>
<reference evidence="1" key="1">
    <citation type="submission" date="2022-06" db="EMBL/GenBank/DDBJ databases">
        <title>Phylogenomic reconstructions and comparative analyses of Kickxellomycotina fungi.</title>
        <authorList>
            <person name="Reynolds N.K."/>
            <person name="Stajich J.E."/>
            <person name="Barry K."/>
            <person name="Grigoriev I.V."/>
            <person name="Crous P."/>
            <person name="Smith M.E."/>
        </authorList>
    </citation>
    <scope>NUCLEOTIDE SEQUENCE</scope>
    <source>
        <strain evidence="1">RSA 2271</strain>
    </source>
</reference>
<protein>
    <submittedName>
        <fullName evidence="1">Saccharopine dehydrogenase (NADP+, L-glutamate-forming)</fullName>
    </submittedName>
</protein>
<organism evidence="1 2">
    <name type="scientific">Spiromyces aspiralis</name>
    <dbReference type="NCBI Taxonomy" id="68401"/>
    <lineage>
        <taxon>Eukaryota</taxon>
        <taxon>Fungi</taxon>
        <taxon>Fungi incertae sedis</taxon>
        <taxon>Zoopagomycota</taxon>
        <taxon>Kickxellomycotina</taxon>
        <taxon>Kickxellomycetes</taxon>
        <taxon>Kickxellales</taxon>
        <taxon>Kickxellaceae</taxon>
        <taxon>Spiromyces</taxon>
    </lineage>
</organism>
<keyword evidence="2" id="KW-1185">Reference proteome</keyword>
<name>A0ACC1HEB4_9FUNG</name>
<dbReference type="Proteomes" id="UP001145114">
    <property type="component" value="Unassembled WGS sequence"/>
</dbReference>